<keyword evidence="2" id="KW-1185">Reference proteome</keyword>
<evidence type="ECO:0008006" key="3">
    <source>
        <dbReference type="Google" id="ProtNLM"/>
    </source>
</evidence>
<gene>
    <name evidence="1" type="ORF">SMF913_10761</name>
</gene>
<comment type="caution">
    <text evidence="1">The sequence shown here is derived from an EMBL/GenBank/DDBJ whole genome shotgun (WGS) entry which is preliminary data.</text>
</comment>
<reference evidence="1 2" key="1">
    <citation type="submission" date="2015-09" db="EMBL/GenBank/DDBJ databases">
        <title>Genome sequence, genome mining and natural product profiling of a biocontrol bacterium Streptomyces malaysiensis F913.</title>
        <authorList>
            <person name="Xu Y."/>
            <person name="Wei J."/>
            <person name="Xie J."/>
            <person name="Li T."/>
            <person name="Zhou Z."/>
        </authorList>
    </citation>
    <scope>NUCLEOTIDE SEQUENCE [LARGE SCALE GENOMIC DNA]</scope>
    <source>
        <strain evidence="1 2">F913</strain>
    </source>
</reference>
<dbReference type="Proteomes" id="UP000236520">
    <property type="component" value="Unassembled WGS sequence"/>
</dbReference>
<dbReference type="Gene3D" id="3.40.50.1820">
    <property type="entry name" value="alpha/beta hydrolase"/>
    <property type="match status" value="1"/>
</dbReference>
<proteinExistence type="predicted"/>
<protein>
    <recommendedName>
        <fullName evidence="3">Serine peptidase</fullName>
    </recommendedName>
</protein>
<dbReference type="EMBL" id="LJIW01000001">
    <property type="protein sequence ID" value="PNG94736.1"/>
    <property type="molecule type" value="Genomic_DNA"/>
</dbReference>
<name>A0A2J7Z390_STRMQ</name>
<evidence type="ECO:0000313" key="1">
    <source>
        <dbReference type="EMBL" id="PNG94736.1"/>
    </source>
</evidence>
<dbReference type="InterPro" id="IPR029058">
    <property type="entry name" value="AB_hydrolase_fold"/>
</dbReference>
<dbReference type="SUPFAM" id="SSF53474">
    <property type="entry name" value="alpha/beta-Hydrolases"/>
    <property type="match status" value="1"/>
</dbReference>
<sequence length="286" mass="30878">MARVVGVHGIAQQMKGEQVLLSAWRPALADGLTRAAHAPVADAEVAMAFYGDLFRPPGELLAVGDPVLTAADVAPGLERELLLAWWRQAAAVDETVAPPDADTLVRTPASVQAALRQLSRSRFFAGVALRALVFDLKQVSRYLLDAEVRRAARQRVMDRITADTEVVVAHSLGSVVAYEALCALPEHPVRALVTLGSPLGIAHLVFHRLDPAPEEGRGRWPGTERMRWTNIADHGDVVALEKDLRPRFGDRVRNAIVHNGAHAHDVTAYLTEAHTGEAIAGGLRAP</sequence>
<organism evidence="1 2">
    <name type="scientific">Streptomyces malaysiensis</name>
    <dbReference type="NCBI Taxonomy" id="92644"/>
    <lineage>
        <taxon>Bacteria</taxon>
        <taxon>Bacillati</taxon>
        <taxon>Actinomycetota</taxon>
        <taxon>Actinomycetes</taxon>
        <taxon>Kitasatosporales</taxon>
        <taxon>Streptomycetaceae</taxon>
        <taxon>Streptomyces</taxon>
        <taxon>Streptomyces violaceusniger group</taxon>
    </lineage>
</organism>
<accession>A0A2J7Z390</accession>
<dbReference type="AlphaFoldDB" id="A0A2J7Z390"/>
<evidence type="ECO:0000313" key="2">
    <source>
        <dbReference type="Proteomes" id="UP000236520"/>
    </source>
</evidence>
<dbReference type="RefSeq" id="WP_102933402.1">
    <property type="nucleotide sequence ID" value="NZ_JBHWGE010000056.1"/>
</dbReference>